<evidence type="ECO:0000259" key="1">
    <source>
        <dbReference type="Pfam" id="PF06812"/>
    </source>
</evidence>
<dbReference type="PANTHER" id="PTHR37024">
    <property type="entry name" value="TYPE VI SECRETION SYSTEM DUF2094 AND IMPA-RELATED DOMAIN PROTEIN"/>
    <property type="match status" value="1"/>
</dbReference>
<sequence>MASLQTILASCRVGAEELAAQAQARLALWEKWLQPLLADSPTGDDPGYDDDFQQIREEVNKLSGANITLIGELAEKVLTTSAKDIRVATYYAWARLHRDGEAGFAEGLELLAALLQRFGAALHPQRARSRQAALEWLACSRVLDSLSLYPEVTRDDARRTAGALLLIEQALAQEDPTARAPLTALYGALEARLMKAGGVDAVVPQTTSDSGATQATTAPVIGAITSGRDLLDQARQLADYLRNQPDGWLAAHRLMKSLRHDTLHQLPPLSGDGRTRIEPPKADQRALLKRLWLQQSWLELLEQADSLFARGGSHLWLDVQWYLHEGLVKSGQETLAAIIRADLNGLLNRLPGLETLAFSDGTPFADDVTQHWIAQQVRERSQDPDVTHAAETCSSGDDEVLQLEPEAVALADSDGIDAALGWLQTRPALTTPRQRWLLRLLMARLAEQYGKNDLALHLLAGLDASAAQMTLSQWEPARLFEVGARRLRLLRMKAGRSEADKARLQTDMEQLLAGLIAIDPARAAVLCS</sequence>
<reference evidence="2" key="1">
    <citation type="submission" date="2016-12" db="EMBL/GenBank/DDBJ databases">
        <title>Analysis of the Molecular Diversity Among Cronobacter Species Isolated from Filth Flies Using a Pan Genomic DNA Microarray.</title>
        <authorList>
            <person name="Pava-Ripoll M."/>
            <person name="Tall B."/>
            <person name="Farber J."/>
            <person name="Fanning S."/>
            <person name="Lehner A."/>
            <person name="Stephan R."/>
            <person name="Pagotto F."/>
            <person name="Iverson C."/>
            <person name="Ziobro G."/>
            <person name="Miller A."/>
            <person name="Pearson R."/>
            <person name="Yan Q."/>
            <person name="Kim M."/>
            <person name="Jeong S."/>
            <person name="Park J."/>
            <person name="Jun S."/>
            <person name="Choi H."/>
            <person name="Chung T."/>
            <person name="Yoo Y."/>
            <person name="Park E."/>
            <person name="Hwang S."/>
            <person name="Lee B."/>
            <person name="Sathyamoorthy V."/>
            <person name="Carter L."/>
            <person name="Mammel M."/>
            <person name="Jackson S."/>
            <person name="Kothary M."/>
            <person name="Patel I."/>
            <person name="Grim C."/>
            <person name="Gopinath G."/>
            <person name="Gangiredla J."/>
            <person name="Chase H."/>
        </authorList>
    </citation>
    <scope>NUCLEOTIDE SEQUENCE [LARGE SCALE GENOMIC DNA]</scope>
    <source>
        <strain evidence="2">MOD1-Sh41s</strain>
    </source>
</reference>
<accession>A0A2T7B3N6</accession>
<dbReference type="RefSeq" id="WP_075198821.1">
    <property type="nucleotide sequence ID" value="NZ_CP187984.1"/>
</dbReference>
<feature type="domain" description="ImpA N-terminal" evidence="1">
    <location>
        <begin position="33"/>
        <end position="138"/>
    </location>
</feature>
<proteinExistence type="predicted"/>
<dbReference type="EMBL" id="MSAG01000021">
    <property type="protein sequence ID" value="PUX20938.1"/>
    <property type="molecule type" value="Genomic_DNA"/>
</dbReference>
<dbReference type="NCBIfam" id="TIGR03362">
    <property type="entry name" value="VI_chp_7"/>
    <property type="match status" value="1"/>
</dbReference>
<dbReference type="InterPro" id="IPR017739">
    <property type="entry name" value="T6SS-assoc_VCA0119"/>
</dbReference>
<dbReference type="OrthoDB" id="1522895at2"/>
<name>A0A2T7B3N6_9ENTR</name>
<dbReference type="Pfam" id="PF16989">
    <property type="entry name" value="T6SS_VasJ"/>
    <property type="match status" value="1"/>
</dbReference>
<dbReference type="Pfam" id="PF06812">
    <property type="entry name" value="ImpA_N"/>
    <property type="match status" value="1"/>
</dbReference>
<dbReference type="PANTHER" id="PTHR37024:SF5">
    <property type="entry name" value="IMPA N-TERMINAL DOMAIN-CONTAINING PROTEIN"/>
    <property type="match status" value="1"/>
</dbReference>
<evidence type="ECO:0000313" key="2">
    <source>
        <dbReference type="EMBL" id="PUX20938.1"/>
    </source>
</evidence>
<organism evidence="2">
    <name type="scientific">Cronobacter turicensis</name>
    <dbReference type="NCBI Taxonomy" id="413502"/>
    <lineage>
        <taxon>Bacteria</taxon>
        <taxon>Pseudomonadati</taxon>
        <taxon>Pseudomonadota</taxon>
        <taxon>Gammaproteobacteria</taxon>
        <taxon>Enterobacterales</taxon>
        <taxon>Enterobacteriaceae</taxon>
        <taxon>Cronobacter</taxon>
    </lineage>
</organism>
<gene>
    <name evidence="2" type="primary">tssA</name>
    <name evidence="2" type="ORF">BS411_13735</name>
</gene>
<dbReference type="InterPro" id="IPR010657">
    <property type="entry name" value="ImpA_N"/>
</dbReference>
<comment type="caution">
    <text evidence="2">The sequence shown here is derived from an EMBL/GenBank/DDBJ whole genome shotgun (WGS) entry which is preliminary data.</text>
</comment>
<dbReference type="AlphaFoldDB" id="A0A2T7B3N6"/>
<protein>
    <submittedName>
        <fullName evidence="2">Type VI secretion system protein TssA</fullName>
    </submittedName>
</protein>